<feature type="region of interest" description="Disordered" evidence="1">
    <location>
        <begin position="505"/>
        <end position="526"/>
    </location>
</feature>
<keyword evidence="3" id="KW-1185">Reference proteome</keyword>
<protein>
    <submittedName>
        <fullName evidence="2">Uncharacterized protein</fullName>
    </submittedName>
</protein>
<evidence type="ECO:0000256" key="1">
    <source>
        <dbReference type="SAM" id="MobiDB-lite"/>
    </source>
</evidence>
<gene>
    <name evidence="2" type="ORF">BDV98DRAFT_191975</name>
</gene>
<proteinExistence type="predicted"/>
<evidence type="ECO:0000313" key="3">
    <source>
        <dbReference type="Proteomes" id="UP000305067"/>
    </source>
</evidence>
<name>A0A5C3QKV2_9AGAR</name>
<dbReference type="Proteomes" id="UP000305067">
    <property type="component" value="Unassembled WGS sequence"/>
</dbReference>
<accession>A0A5C3QKV2</accession>
<feature type="region of interest" description="Disordered" evidence="1">
    <location>
        <begin position="237"/>
        <end position="273"/>
    </location>
</feature>
<evidence type="ECO:0000313" key="2">
    <source>
        <dbReference type="EMBL" id="TFK99003.1"/>
    </source>
</evidence>
<sequence>MFTQTVQLGSPQGIKQPVLSVTPPPHTSPFVCSSDLYLILRLVFLIHGFTAQTQSAHRTITREEISLFAQEPGKGITCSLAILIEDVGSAIAQELVEQILSRMRSTSDLMEICLDRVNTRASRAVEGGHHYRQADTSTRLTWPRTHLTLYYDNHPLDLCVFVSAFPRRSDHGEVARTTEVEVVQCVWELLRRQSLVRKVARPVGAFAEHNLPLAQLLLGSLVVPDFVVRSTAEQTVGIQGPSPGFPQPHPCNPEGIHKPEVQGSESEPQQERNAFEFAPRTHSLWRKSLESRDECSHGPLAKVLRILNDTEWSSSVQRELMMCGRFVQDVAAANSHLHATPITTSTSVSYSRAMTKKISLSKVPLLTKAHLPASSHEISVGSPFPPCQTQRSPKGARPHTAWPEEEKLPGGNTHAERTQLGAASGLGYSDSDSRPHCTRRLDAEIAYPPDVDHCDVPQYILASGPFPHISHCSVYHPGRPECSSSMLPGMQQLANKAFGDQMPDCLPSQSRRAQRPADWEALSGDPTAPKKRSFWRTFLCCCCLR</sequence>
<dbReference type="EMBL" id="ML178836">
    <property type="protein sequence ID" value="TFK99003.1"/>
    <property type="molecule type" value="Genomic_DNA"/>
</dbReference>
<feature type="region of interest" description="Disordered" evidence="1">
    <location>
        <begin position="376"/>
        <end position="415"/>
    </location>
</feature>
<dbReference type="AlphaFoldDB" id="A0A5C3QKV2"/>
<reference evidence="2 3" key="1">
    <citation type="journal article" date="2019" name="Nat. Ecol. Evol.">
        <title>Megaphylogeny resolves global patterns of mushroom evolution.</title>
        <authorList>
            <person name="Varga T."/>
            <person name="Krizsan K."/>
            <person name="Foldi C."/>
            <person name="Dima B."/>
            <person name="Sanchez-Garcia M."/>
            <person name="Sanchez-Ramirez S."/>
            <person name="Szollosi G.J."/>
            <person name="Szarkandi J.G."/>
            <person name="Papp V."/>
            <person name="Albert L."/>
            <person name="Andreopoulos W."/>
            <person name="Angelini C."/>
            <person name="Antonin V."/>
            <person name="Barry K.W."/>
            <person name="Bougher N.L."/>
            <person name="Buchanan P."/>
            <person name="Buyck B."/>
            <person name="Bense V."/>
            <person name="Catcheside P."/>
            <person name="Chovatia M."/>
            <person name="Cooper J."/>
            <person name="Damon W."/>
            <person name="Desjardin D."/>
            <person name="Finy P."/>
            <person name="Geml J."/>
            <person name="Haridas S."/>
            <person name="Hughes K."/>
            <person name="Justo A."/>
            <person name="Karasinski D."/>
            <person name="Kautmanova I."/>
            <person name="Kiss B."/>
            <person name="Kocsube S."/>
            <person name="Kotiranta H."/>
            <person name="LaButti K.M."/>
            <person name="Lechner B.E."/>
            <person name="Liimatainen K."/>
            <person name="Lipzen A."/>
            <person name="Lukacs Z."/>
            <person name="Mihaltcheva S."/>
            <person name="Morgado L.N."/>
            <person name="Niskanen T."/>
            <person name="Noordeloos M.E."/>
            <person name="Ohm R.A."/>
            <person name="Ortiz-Santana B."/>
            <person name="Ovrebo C."/>
            <person name="Racz N."/>
            <person name="Riley R."/>
            <person name="Savchenko A."/>
            <person name="Shiryaev A."/>
            <person name="Soop K."/>
            <person name="Spirin V."/>
            <person name="Szebenyi C."/>
            <person name="Tomsovsky M."/>
            <person name="Tulloss R.E."/>
            <person name="Uehling J."/>
            <person name="Grigoriev I.V."/>
            <person name="Vagvolgyi C."/>
            <person name="Papp T."/>
            <person name="Martin F.M."/>
            <person name="Miettinen O."/>
            <person name="Hibbett D.S."/>
            <person name="Nagy L.G."/>
        </authorList>
    </citation>
    <scope>NUCLEOTIDE SEQUENCE [LARGE SCALE GENOMIC DNA]</scope>
    <source>
        <strain evidence="2 3">CBS 309.79</strain>
    </source>
</reference>
<organism evidence="2 3">
    <name type="scientific">Pterulicium gracile</name>
    <dbReference type="NCBI Taxonomy" id="1884261"/>
    <lineage>
        <taxon>Eukaryota</taxon>
        <taxon>Fungi</taxon>
        <taxon>Dikarya</taxon>
        <taxon>Basidiomycota</taxon>
        <taxon>Agaricomycotina</taxon>
        <taxon>Agaricomycetes</taxon>
        <taxon>Agaricomycetidae</taxon>
        <taxon>Agaricales</taxon>
        <taxon>Pleurotineae</taxon>
        <taxon>Pterulaceae</taxon>
        <taxon>Pterulicium</taxon>
    </lineage>
</organism>